<feature type="compositionally biased region" description="Basic and acidic residues" evidence="1">
    <location>
        <begin position="96"/>
        <end position="107"/>
    </location>
</feature>
<dbReference type="VEuPathDB" id="FungiDB:LEMA_P101920.1"/>
<proteinExistence type="predicted"/>
<feature type="compositionally biased region" description="Basic and acidic residues" evidence="1">
    <location>
        <begin position="38"/>
        <end position="47"/>
    </location>
</feature>
<name>E5A0K1_LEPMJ</name>
<gene>
    <name evidence="2" type="ORF">LEMA_P101920.1</name>
</gene>
<dbReference type="GeneID" id="13283704"/>
<reference evidence="3" key="1">
    <citation type="journal article" date="2011" name="Nat. Commun.">
        <title>Effector diversification within compartments of the Leptosphaeria maculans genome affected by Repeat-Induced Point mutations.</title>
        <authorList>
            <person name="Rouxel T."/>
            <person name="Grandaubert J."/>
            <person name="Hane J.K."/>
            <person name="Hoede C."/>
            <person name="van de Wouw A.P."/>
            <person name="Couloux A."/>
            <person name="Dominguez V."/>
            <person name="Anthouard V."/>
            <person name="Bally P."/>
            <person name="Bourras S."/>
            <person name="Cozijnsen A.J."/>
            <person name="Ciuffetti L.M."/>
            <person name="Degrave A."/>
            <person name="Dilmaghani A."/>
            <person name="Duret L."/>
            <person name="Fudal I."/>
            <person name="Goodwin S.B."/>
            <person name="Gout L."/>
            <person name="Glaser N."/>
            <person name="Linglin J."/>
            <person name="Kema G.H.J."/>
            <person name="Lapalu N."/>
            <person name="Lawrence C.B."/>
            <person name="May K."/>
            <person name="Meyer M."/>
            <person name="Ollivier B."/>
            <person name="Poulain J."/>
            <person name="Schoch C.L."/>
            <person name="Simon A."/>
            <person name="Spatafora J.W."/>
            <person name="Stachowiak A."/>
            <person name="Turgeon B.G."/>
            <person name="Tyler B.M."/>
            <person name="Vincent D."/>
            <person name="Weissenbach J."/>
            <person name="Amselem J."/>
            <person name="Quesneville H."/>
            <person name="Oliver R.P."/>
            <person name="Wincker P."/>
            <person name="Balesdent M.-H."/>
            <person name="Howlett B.J."/>
        </authorList>
    </citation>
    <scope>NUCLEOTIDE SEQUENCE [LARGE SCALE GENOMIC DNA]</scope>
    <source>
        <strain evidence="3">JN3 / isolate v23.1.3 / race Av1-4-5-6-7-8</strain>
    </source>
</reference>
<feature type="compositionally biased region" description="Basic and acidic residues" evidence="1">
    <location>
        <begin position="1"/>
        <end position="11"/>
    </location>
</feature>
<organism evidence="3">
    <name type="scientific">Leptosphaeria maculans (strain JN3 / isolate v23.1.3 / race Av1-4-5-6-7-8)</name>
    <name type="common">Blackleg fungus</name>
    <name type="synonym">Phoma lingam</name>
    <dbReference type="NCBI Taxonomy" id="985895"/>
    <lineage>
        <taxon>Eukaryota</taxon>
        <taxon>Fungi</taxon>
        <taxon>Dikarya</taxon>
        <taxon>Ascomycota</taxon>
        <taxon>Pezizomycotina</taxon>
        <taxon>Dothideomycetes</taxon>
        <taxon>Pleosporomycetidae</taxon>
        <taxon>Pleosporales</taxon>
        <taxon>Pleosporineae</taxon>
        <taxon>Leptosphaeriaceae</taxon>
        <taxon>Plenodomus</taxon>
        <taxon>Plenodomus lingam/Leptosphaeria maculans species complex</taxon>
    </lineage>
</organism>
<evidence type="ECO:0000313" key="2">
    <source>
        <dbReference type="EMBL" id="CBX97061.1"/>
    </source>
</evidence>
<feature type="region of interest" description="Disordered" evidence="1">
    <location>
        <begin position="63"/>
        <end position="107"/>
    </location>
</feature>
<evidence type="ECO:0000256" key="1">
    <source>
        <dbReference type="SAM" id="MobiDB-lite"/>
    </source>
</evidence>
<keyword evidence="3" id="KW-1185">Reference proteome</keyword>
<dbReference type="Proteomes" id="UP000002668">
    <property type="component" value="Genome"/>
</dbReference>
<accession>E5A0K1</accession>
<sequence length="243" mass="26847">MISDQTSHDARPPSTTLPARPQNACAPRPSPPGRSSQLHRDKPDSRHPGYTCTRVFEAVSLASNSPCGPDSPTHAPTTPTYPLSSLPRTPSTPYNEQRKCSLQEEENQRRNMLAEDMLTPGKSVTVHADVADQERRRRRCRVRPVGGIARTDEVGKGFEDITDVLGLDILSDCQTELDEGDARDEEIADDYELLDDLFRACGEEGSTMDQNKLPAEQNGLAPRGRIGAWIKQKIVGGRKDWMA</sequence>
<dbReference type="OrthoDB" id="3800070at2759"/>
<dbReference type="EMBL" id="FP929130">
    <property type="protein sequence ID" value="CBX97061.1"/>
    <property type="molecule type" value="Genomic_DNA"/>
</dbReference>
<feature type="compositionally biased region" description="Low complexity" evidence="1">
    <location>
        <begin position="76"/>
        <end position="94"/>
    </location>
</feature>
<protein>
    <submittedName>
        <fullName evidence="2">Predicted protein</fullName>
    </submittedName>
</protein>
<feature type="region of interest" description="Disordered" evidence="1">
    <location>
        <begin position="1"/>
        <end position="50"/>
    </location>
</feature>
<evidence type="ECO:0000313" key="3">
    <source>
        <dbReference type="Proteomes" id="UP000002668"/>
    </source>
</evidence>
<dbReference type="InParanoid" id="E5A0K1"/>
<dbReference type="HOGENOM" id="CLU_1142767_0_0_1"/>
<dbReference type="RefSeq" id="XP_003840540.1">
    <property type="nucleotide sequence ID" value="XM_003840492.1"/>
</dbReference>
<dbReference type="AlphaFoldDB" id="E5A0K1"/>